<dbReference type="Proteomes" id="UP001054945">
    <property type="component" value="Unassembled WGS sequence"/>
</dbReference>
<name>A0AAV4NRG9_CAEEX</name>
<protein>
    <submittedName>
        <fullName evidence="2">Uncharacterized protein</fullName>
    </submittedName>
</protein>
<accession>A0AAV4NRG9</accession>
<feature type="region of interest" description="Disordered" evidence="1">
    <location>
        <begin position="255"/>
        <end position="300"/>
    </location>
</feature>
<keyword evidence="3" id="KW-1185">Reference proteome</keyword>
<evidence type="ECO:0000313" key="3">
    <source>
        <dbReference type="Proteomes" id="UP001054945"/>
    </source>
</evidence>
<reference evidence="2 3" key="1">
    <citation type="submission" date="2021-06" db="EMBL/GenBank/DDBJ databases">
        <title>Caerostris extrusa draft genome.</title>
        <authorList>
            <person name="Kono N."/>
            <person name="Arakawa K."/>
        </authorList>
    </citation>
    <scope>NUCLEOTIDE SEQUENCE [LARGE SCALE GENOMIC DNA]</scope>
</reference>
<evidence type="ECO:0000256" key="1">
    <source>
        <dbReference type="SAM" id="MobiDB-lite"/>
    </source>
</evidence>
<comment type="caution">
    <text evidence="2">The sequence shown here is derived from an EMBL/GenBank/DDBJ whole genome shotgun (WGS) entry which is preliminary data.</text>
</comment>
<organism evidence="2 3">
    <name type="scientific">Caerostris extrusa</name>
    <name type="common">Bark spider</name>
    <name type="synonym">Caerostris bankana</name>
    <dbReference type="NCBI Taxonomy" id="172846"/>
    <lineage>
        <taxon>Eukaryota</taxon>
        <taxon>Metazoa</taxon>
        <taxon>Ecdysozoa</taxon>
        <taxon>Arthropoda</taxon>
        <taxon>Chelicerata</taxon>
        <taxon>Arachnida</taxon>
        <taxon>Araneae</taxon>
        <taxon>Araneomorphae</taxon>
        <taxon>Entelegynae</taxon>
        <taxon>Araneoidea</taxon>
        <taxon>Araneidae</taxon>
        <taxon>Caerostris</taxon>
    </lineage>
</organism>
<proteinExistence type="predicted"/>
<gene>
    <name evidence="2" type="ORF">CEXT_139411</name>
</gene>
<dbReference type="AlphaFoldDB" id="A0AAV4NRG9"/>
<feature type="compositionally biased region" description="Basic and acidic residues" evidence="1">
    <location>
        <begin position="287"/>
        <end position="300"/>
    </location>
</feature>
<evidence type="ECO:0000313" key="2">
    <source>
        <dbReference type="EMBL" id="GIX86496.1"/>
    </source>
</evidence>
<sequence length="300" mass="34322">MHTGCCEPDIDLLQVLPDKVEIFNSLPIKIEKSEVADVVQLLDLEETDMKDDNIEMYPERCKSGIDLLQMLPDKAEICNPVPIKIERSEDTDIAQLLGLEETNMKDNDTEMYPERCKSGIHLLQVLPDEVDICDLKCIPIKIERTEDTDMAQFTDLEETIKKDDDIEMYPERCKSGIHLLQVLPDEVDICDLVPIKIEESEVADVPQLSDLEDDDIEMHTGYCETGIDILQVLPNKVEFYDMMAIKIERSEDGDVDQLPDFAKTDMKDNDNGDKDNQYIAGPNQKESSGERNLKRRRIEL</sequence>
<dbReference type="EMBL" id="BPLR01003596">
    <property type="protein sequence ID" value="GIX86496.1"/>
    <property type="molecule type" value="Genomic_DNA"/>
</dbReference>
<feature type="compositionally biased region" description="Basic and acidic residues" evidence="1">
    <location>
        <begin position="262"/>
        <end position="276"/>
    </location>
</feature>